<sequence length="202" mass="22636">MAVDDVVVVTGFGPFSTFTDNPSSRIVDELEKRKIPGFNGRLVTEKMNCLYEEVDKTVKRLWKEYSPKLMVHIGLHSSIHRQINLERQSFGRGYCSYDNNGCVPTDNVCSMCSEPILKTTIDCNAIASQVERDLDCEDLKIVASDDPGRFLCAYSFYLSLSFDADRAIFVHVPPFDSVCTIEVITTAIQKTILAILKSFDAS</sequence>
<accession>A0A0N4XVD2</accession>
<keyword evidence="4" id="KW-0378">Hydrolase</keyword>
<evidence type="ECO:0000313" key="8">
    <source>
        <dbReference type="WBParaSite" id="NBR_0000674401-mRNA-1"/>
    </source>
</evidence>
<reference evidence="6 7" key="2">
    <citation type="submission" date="2018-11" db="EMBL/GenBank/DDBJ databases">
        <authorList>
            <consortium name="Pathogen Informatics"/>
        </authorList>
    </citation>
    <scope>NUCLEOTIDE SEQUENCE [LARGE SCALE GENOMIC DNA]</scope>
</reference>
<keyword evidence="7" id="KW-1185">Reference proteome</keyword>
<dbReference type="Pfam" id="PF06162">
    <property type="entry name" value="PgaPase_1"/>
    <property type="match status" value="1"/>
</dbReference>
<keyword evidence="2" id="KW-0963">Cytoplasm</keyword>
<dbReference type="Proteomes" id="UP000271162">
    <property type="component" value="Unassembled WGS sequence"/>
</dbReference>
<keyword evidence="3" id="KW-0645">Protease</keyword>
<evidence type="ECO:0000256" key="1">
    <source>
        <dbReference type="ARBA" id="ARBA00006641"/>
    </source>
</evidence>
<dbReference type="InterPro" id="IPR000816">
    <property type="entry name" value="Peptidase_C15"/>
</dbReference>
<evidence type="ECO:0000256" key="3">
    <source>
        <dbReference type="ARBA" id="ARBA00022670"/>
    </source>
</evidence>
<keyword evidence="5" id="KW-0788">Thiol protease</keyword>
<dbReference type="SUPFAM" id="SSF53182">
    <property type="entry name" value="Pyrrolidone carboxyl peptidase (pyroglutamate aminopeptidase)"/>
    <property type="match status" value="1"/>
</dbReference>
<dbReference type="GO" id="GO:0016920">
    <property type="term" value="F:pyroglutamyl-peptidase activity"/>
    <property type="evidence" value="ECO:0007669"/>
    <property type="project" value="InterPro"/>
</dbReference>
<gene>
    <name evidence="6" type="ORF">NBR_LOCUS6745</name>
</gene>
<dbReference type="WBParaSite" id="NBR_0000674401-mRNA-1">
    <property type="protein sequence ID" value="NBR_0000674401-mRNA-1"/>
    <property type="gene ID" value="NBR_0000674401"/>
</dbReference>
<dbReference type="PANTHER" id="PTHR23402:SF1">
    <property type="entry name" value="PYROGLUTAMYL-PEPTIDASE I"/>
    <property type="match status" value="1"/>
</dbReference>
<evidence type="ECO:0000256" key="5">
    <source>
        <dbReference type="ARBA" id="ARBA00022807"/>
    </source>
</evidence>
<evidence type="ECO:0000256" key="2">
    <source>
        <dbReference type="ARBA" id="ARBA00022490"/>
    </source>
</evidence>
<name>A0A0N4XVD2_NIPBR</name>
<reference evidence="8" key="1">
    <citation type="submission" date="2016-04" db="UniProtKB">
        <authorList>
            <consortium name="WormBaseParasite"/>
        </authorList>
    </citation>
    <scope>IDENTIFICATION</scope>
</reference>
<evidence type="ECO:0000313" key="7">
    <source>
        <dbReference type="Proteomes" id="UP000271162"/>
    </source>
</evidence>
<dbReference type="Gene3D" id="3.40.630.20">
    <property type="entry name" value="Peptidase C15, pyroglutamyl peptidase I-like"/>
    <property type="match status" value="1"/>
</dbReference>
<dbReference type="InterPro" id="IPR036440">
    <property type="entry name" value="Peptidase_C15-like_sf"/>
</dbReference>
<organism evidence="8">
    <name type="scientific">Nippostrongylus brasiliensis</name>
    <name type="common">Rat hookworm</name>
    <dbReference type="NCBI Taxonomy" id="27835"/>
    <lineage>
        <taxon>Eukaryota</taxon>
        <taxon>Metazoa</taxon>
        <taxon>Ecdysozoa</taxon>
        <taxon>Nematoda</taxon>
        <taxon>Chromadorea</taxon>
        <taxon>Rhabditida</taxon>
        <taxon>Rhabditina</taxon>
        <taxon>Rhabditomorpha</taxon>
        <taxon>Strongyloidea</taxon>
        <taxon>Heligmosomidae</taxon>
        <taxon>Nippostrongylus</taxon>
    </lineage>
</organism>
<proteinExistence type="inferred from homology"/>
<dbReference type="OMA" id="IWEDFQP"/>
<dbReference type="PRINTS" id="PR00706">
    <property type="entry name" value="PYROGLUPTASE"/>
</dbReference>
<dbReference type="GO" id="GO:0006508">
    <property type="term" value="P:proteolysis"/>
    <property type="evidence" value="ECO:0007669"/>
    <property type="project" value="UniProtKB-KW"/>
</dbReference>
<dbReference type="AlphaFoldDB" id="A0A0N4XVD2"/>
<evidence type="ECO:0000313" key="6">
    <source>
        <dbReference type="EMBL" id="VDL70334.1"/>
    </source>
</evidence>
<dbReference type="STRING" id="27835.A0A0N4XVD2"/>
<protein>
    <submittedName>
        <fullName evidence="8">Pyroglutamyl-peptidase I (inferred by orthology to a S. mansoni protein)</fullName>
    </submittedName>
</protein>
<dbReference type="InterPro" id="IPR016125">
    <property type="entry name" value="Peptidase_C15-like"/>
</dbReference>
<dbReference type="InterPro" id="IPR010381">
    <property type="entry name" value="PgaPase_1"/>
</dbReference>
<comment type="similarity">
    <text evidence="1">Belongs to the peptidase C15 family.</text>
</comment>
<dbReference type="EMBL" id="UYSL01019827">
    <property type="protein sequence ID" value="VDL70334.1"/>
    <property type="molecule type" value="Genomic_DNA"/>
</dbReference>
<dbReference type="GO" id="GO:0005829">
    <property type="term" value="C:cytosol"/>
    <property type="evidence" value="ECO:0007669"/>
    <property type="project" value="InterPro"/>
</dbReference>
<evidence type="ECO:0000256" key="4">
    <source>
        <dbReference type="ARBA" id="ARBA00022801"/>
    </source>
</evidence>
<dbReference type="PANTHER" id="PTHR23402">
    <property type="entry name" value="PROTEASE FAMILY C15 PYROGLUTAMYL-PEPTIDASE I-RELATED"/>
    <property type="match status" value="1"/>
</dbReference>